<evidence type="ECO:0000313" key="1">
    <source>
        <dbReference type="EMBL" id="GBM44923.1"/>
    </source>
</evidence>
<dbReference type="EMBL" id="BGPR01001082">
    <property type="protein sequence ID" value="GBM44923.1"/>
    <property type="molecule type" value="Genomic_DNA"/>
</dbReference>
<name>A0A4Y2FUH5_ARAVE</name>
<dbReference type="OrthoDB" id="6426109at2759"/>
<reference evidence="1 2" key="1">
    <citation type="journal article" date="2019" name="Sci. Rep.">
        <title>Orb-weaving spider Araneus ventricosus genome elucidates the spidroin gene catalogue.</title>
        <authorList>
            <person name="Kono N."/>
            <person name="Nakamura H."/>
            <person name="Ohtoshi R."/>
            <person name="Moran D.A.P."/>
            <person name="Shinohara A."/>
            <person name="Yoshida Y."/>
            <person name="Fujiwara M."/>
            <person name="Mori M."/>
            <person name="Tomita M."/>
            <person name="Arakawa K."/>
        </authorList>
    </citation>
    <scope>NUCLEOTIDE SEQUENCE [LARGE SCALE GENOMIC DNA]</scope>
</reference>
<dbReference type="Proteomes" id="UP000499080">
    <property type="component" value="Unassembled WGS sequence"/>
</dbReference>
<comment type="caution">
    <text evidence="1">The sequence shown here is derived from an EMBL/GenBank/DDBJ whole genome shotgun (WGS) entry which is preliminary data.</text>
</comment>
<evidence type="ECO:0008006" key="3">
    <source>
        <dbReference type="Google" id="ProtNLM"/>
    </source>
</evidence>
<proteinExistence type="predicted"/>
<protein>
    <recommendedName>
        <fullName evidence="3">DDE-1 domain-containing protein</fullName>
    </recommendedName>
</protein>
<keyword evidence="2" id="KW-1185">Reference proteome</keyword>
<sequence length="95" mass="10485">MEKLTADQIYNCDETGLYWRALLTKTLTAENEAAAPGRKKMKDHATILVCAITSGSRCVKLILMGKSKKPCCFKKLQLDCSSCSLHASGKHLYGF</sequence>
<gene>
    <name evidence="1" type="ORF">AVEN_94524_1</name>
</gene>
<organism evidence="1 2">
    <name type="scientific">Araneus ventricosus</name>
    <name type="common">Orbweaver spider</name>
    <name type="synonym">Epeira ventricosa</name>
    <dbReference type="NCBI Taxonomy" id="182803"/>
    <lineage>
        <taxon>Eukaryota</taxon>
        <taxon>Metazoa</taxon>
        <taxon>Ecdysozoa</taxon>
        <taxon>Arthropoda</taxon>
        <taxon>Chelicerata</taxon>
        <taxon>Arachnida</taxon>
        <taxon>Araneae</taxon>
        <taxon>Araneomorphae</taxon>
        <taxon>Entelegynae</taxon>
        <taxon>Araneoidea</taxon>
        <taxon>Araneidae</taxon>
        <taxon>Araneus</taxon>
    </lineage>
</organism>
<accession>A0A4Y2FUH5</accession>
<evidence type="ECO:0000313" key="2">
    <source>
        <dbReference type="Proteomes" id="UP000499080"/>
    </source>
</evidence>
<dbReference type="AlphaFoldDB" id="A0A4Y2FUH5"/>